<dbReference type="Gene3D" id="3.30.420.10">
    <property type="entry name" value="Ribonuclease H-like superfamily/Ribonuclease H"/>
    <property type="match status" value="1"/>
</dbReference>
<dbReference type="SMART" id="SM00950">
    <property type="entry name" value="Piwi"/>
    <property type="match status" value="1"/>
</dbReference>
<organism evidence="3 4">
    <name type="scientific">Jimgerdemannia flammicorona</name>
    <dbReference type="NCBI Taxonomy" id="994334"/>
    <lineage>
        <taxon>Eukaryota</taxon>
        <taxon>Fungi</taxon>
        <taxon>Fungi incertae sedis</taxon>
        <taxon>Mucoromycota</taxon>
        <taxon>Mucoromycotina</taxon>
        <taxon>Endogonomycetes</taxon>
        <taxon>Endogonales</taxon>
        <taxon>Endogonaceae</taxon>
        <taxon>Jimgerdemannia</taxon>
    </lineage>
</organism>
<accession>A0A433CWT8</accession>
<dbReference type="InterPro" id="IPR032472">
    <property type="entry name" value="ArgoL2"/>
</dbReference>
<protein>
    <submittedName>
        <fullName evidence="3">Piwi domain-containing protein</fullName>
    </submittedName>
</protein>
<comment type="caution">
    <text evidence="3">The sequence shown here is derived from an EMBL/GenBank/DDBJ whole genome shotgun (WGS) entry which is preliminary data.</text>
</comment>
<dbReference type="AlphaFoldDB" id="A0A433CWT8"/>
<evidence type="ECO:0000259" key="2">
    <source>
        <dbReference type="PROSITE" id="PS50822"/>
    </source>
</evidence>
<evidence type="ECO:0000313" key="4">
    <source>
        <dbReference type="Proteomes" id="UP000268093"/>
    </source>
</evidence>
<dbReference type="CDD" id="cd02846">
    <property type="entry name" value="PAZ_argonaute_like"/>
    <property type="match status" value="1"/>
</dbReference>
<gene>
    <name evidence="3" type="ORF">BC936DRAFT_137716</name>
</gene>
<dbReference type="InterPro" id="IPR045246">
    <property type="entry name" value="Piwi_ago-like"/>
</dbReference>
<dbReference type="InterPro" id="IPR014811">
    <property type="entry name" value="ArgoL1"/>
</dbReference>
<dbReference type="InterPro" id="IPR032474">
    <property type="entry name" value="Argonaute_N"/>
</dbReference>
<reference evidence="3 4" key="1">
    <citation type="journal article" date="2018" name="New Phytol.">
        <title>Phylogenomics of Endogonaceae and evolution of mycorrhizas within Mucoromycota.</title>
        <authorList>
            <person name="Chang Y."/>
            <person name="Desiro A."/>
            <person name="Na H."/>
            <person name="Sandor L."/>
            <person name="Lipzen A."/>
            <person name="Clum A."/>
            <person name="Barry K."/>
            <person name="Grigoriev I.V."/>
            <person name="Martin F.M."/>
            <person name="Stajich J.E."/>
            <person name="Smith M.E."/>
            <person name="Bonito G."/>
            <person name="Spatafora J.W."/>
        </authorList>
    </citation>
    <scope>NUCLEOTIDE SEQUENCE [LARGE SCALE GENOMIC DNA]</scope>
    <source>
        <strain evidence="3 4">GMNB39</strain>
    </source>
</reference>
<dbReference type="PROSITE" id="PS50822">
    <property type="entry name" value="PIWI"/>
    <property type="match status" value="1"/>
</dbReference>
<dbReference type="EMBL" id="RBNI01011872">
    <property type="protein sequence ID" value="RUP43043.1"/>
    <property type="molecule type" value="Genomic_DNA"/>
</dbReference>
<dbReference type="Gene3D" id="3.40.50.2300">
    <property type="match status" value="1"/>
</dbReference>
<feature type="non-terminal residue" evidence="3">
    <location>
        <position position="1"/>
    </location>
</feature>
<dbReference type="Pfam" id="PF16486">
    <property type="entry name" value="ArgoN"/>
    <property type="match status" value="1"/>
</dbReference>
<dbReference type="CDD" id="cd04657">
    <property type="entry name" value="Piwi_ago-like"/>
    <property type="match status" value="1"/>
</dbReference>
<dbReference type="Pfam" id="PF16487">
    <property type="entry name" value="ArgoMid"/>
    <property type="match status" value="1"/>
</dbReference>
<dbReference type="SMART" id="SM01163">
    <property type="entry name" value="DUF1785"/>
    <property type="match status" value="1"/>
</dbReference>
<dbReference type="InterPro" id="IPR003100">
    <property type="entry name" value="PAZ_dom"/>
</dbReference>
<dbReference type="PANTHER" id="PTHR22891">
    <property type="entry name" value="EUKARYOTIC TRANSLATION INITIATION FACTOR 2C"/>
    <property type="match status" value="1"/>
</dbReference>
<dbReference type="Pfam" id="PF02171">
    <property type="entry name" value="Piwi"/>
    <property type="match status" value="2"/>
</dbReference>
<dbReference type="Proteomes" id="UP000268093">
    <property type="component" value="Unassembled WGS sequence"/>
</dbReference>
<proteinExistence type="predicted"/>
<dbReference type="InterPro" id="IPR003165">
    <property type="entry name" value="Piwi"/>
</dbReference>
<evidence type="ECO:0000313" key="3">
    <source>
        <dbReference type="EMBL" id="RUP43043.1"/>
    </source>
</evidence>
<dbReference type="Pfam" id="PF16488">
    <property type="entry name" value="ArgoL2"/>
    <property type="match status" value="1"/>
</dbReference>
<sequence>LIFWANDIVIPAFLVVRRSVDVLHDLFGTIFHTALPAPHFSKMSTENVKRPGLGCLGREINIRSNFFEVQSLPSADIYHYDVTILNDVTPLMKIPPSLNRRIWQQFEDEKLNARVLGRFRPIYDGRKNAYSPKALPFDENDAAVFDVVLPEDGDAPLSEISPKKFKINIRKVGDIIMAELPEFLEAKLGLTDNCLNAIMVLDVLIRHKPSMLYAPVGRSFFTDRRKGWLPNGSEVWQGYHQSARPAVGKMMINVDVSATVFYEEIPLIDMVAKILNYNRRDDLRDGFGEEWGKVEKAIKSLRITVDHRGDNFRRKFQIFKLTKTTPDKTFFETGDTGVRQDVASYFRKTYNRRLNFPMLPCVVVQKNNYLPIEVCHVVKGQRCLRKLNRAQTKEMINFTCQPPDMRANLIKEGIDLLNYRENDYLKHFGLTVGTEMAIVKARVLETPTLSYHSSSRDVVPDGGAWNLRNTKVATGAVLGSWAVIHFRDPRSRRSPTIRQLEVFIREMVQIFHTTGLNVVNREPPIRQVSHNGNIEEILKEGWFEAARTAKAQPQLLMCVLPDTDVNLYAQIKRVTDTVIGVSSQCVQAVHTFEPKKQYCANVCLKVNLKLGGMNSFLNRDQIPFIAEQPTILFGADVTHPAPGTVNKPSIAAVCGSMDSRASRYSASIRVQEGRVEIISDLAEMVVEILKTFYQQCGQKPRRILFYRDGVSERQFQIVREEEIRAVRGMCHQSSHAFSIFLLCRRHLRVLDLLSLLIFRCTFTPRRSRLNFVYDAAACTSLDPNYNPTITFVIVQKRHHARFFPMRKQDADRTGNCLPGTVVETTITHPFEFDFCEPLPLCTFILNYEFSMECTSRPCHYHVLHDENNFTPDSLQDLTYKLCYLYGRATRAVSIVPPGTFHTTNFHESEADTSTEVSDQEAQNRAIASYRQVKPDLRKVMYFM</sequence>
<dbReference type="GO" id="GO:0003723">
    <property type="term" value="F:RNA binding"/>
    <property type="evidence" value="ECO:0007669"/>
    <property type="project" value="InterPro"/>
</dbReference>
<dbReference type="OrthoDB" id="10252740at2759"/>
<dbReference type="Gene3D" id="2.170.260.10">
    <property type="entry name" value="paz domain"/>
    <property type="match status" value="1"/>
</dbReference>
<evidence type="ECO:0000259" key="1">
    <source>
        <dbReference type="PROSITE" id="PS50821"/>
    </source>
</evidence>
<dbReference type="PROSITE" id="PS50821">
    <property type="entry name" value="PAZ"/>
    <property type="match status" value="1"/>
</dbReference>
<name>A0A433CWT8_9FUNG</name>
<dbReference type="InterPro" id="IPR012337">
    <property type="entry name" value="RNaseH-like_sf"/>
</dbReference>
<dbReference type="InterPro" id="IPR036397">
    <property type="entry name" value="RNaseH_sf"/>
</dbReference>
<dbReference type="SUPFAM" id="SSF53098">
    <property type="entry name" value="Ribonuclease H-like"/>
    <property type="match status" value="2"/>
</dbReference>
<keyword evidence="4" id="KW-1185">Reference proteome</keyword>
<dbReference type="Pfam" id="PF02170">
    <property type="entry name" value="PAZ"/>
    <property type="match status" value="1"/>
</dbReference>
<dbReference type="SUPFAM" id="SSF101690">
    <property type="entry name" value="PAZ domain"/>
    <property type="match status" value="1"/>
</dbReference>
<dbReference type="Pfam" id="PF08699">
    <property type="entry name" value="ArgoL1"/>
    <property type="match status" value="1"/>
</dbReference>
<dbReference type="InterPro" id="IPR032473">
    <property type="entry name" value="Argonaute_Mid_dom"/>
</dbReference>
<dbReference type="InterPro" id="IPR036085">
    <property type="entry name" value="PAZ_dom_sf"/>
</dbReference>
<feature type="domain" description="Piwi" evidence="2">
    <location>
        <begin position="555"/>
        <end position="897"/>
    </location>
</feature>
<feature type="domain" description="PAZ" evidence="1">
    <location>
        <begin position="266"/>
        <end position="379"/>
    </location>
</feature>